<protein>
    <recommendedName>
        <fullName evidence="2">Disease resistance protein At4g27190-like leucine-rich repeats domain-containing protein</fullName>
    </recommendedName>
</protein>
<dbReference type="SUPFAM" id="SSF52047">
    <property type="entry name" value="RNI-like"/>
    <property type="match status" value="1"/>
</dbReference>
<reference evidence="3 4" key="1">
    <citation type="submission" date="2024-02" db="EMBL/GenBank/DDBJ databases">
        <authorList>
            <person name="Vignale AGUSTIN F."/>
            <person name="Sosa J E."/>
            <person name="Modenutti C."/>
        </authorList>
    </citation>
    <scope>NUCLEOTIDE SEQUENCE [LARGE SCALE GENOMIC DNA]</scope>
</reference>
<dbReference type="Gene3D" id="3.80.10.10">
    <property type="entry name" value="Ribonuclease Inhibitor"/>
    <property type="match status" value="1"/>
</dbReference>
<dbReference type="InterPro" id="IPR057135">
    <property type="entry name" value="At4g27190-like_LRR"/>
</dbReference>
<feature type="domain" description="Disease resistance protein At4g27190-like leucine-rich repeats" evidence="2">
    <location>
        <begin position="36"/>
        <end position="123"/>
    </location>
</feature>
<comment type="caution">
    <text evidence="3">The sequence shown here is derived from an EMBL/GenBank/DDBJ whole genome shotgun (WGS) entry which is preliminary data.</text>
</comment>
<dbReference type="AlphaFoldDB" id="A0ABC8V585"/>
<dbReference type="PANTHER" id="PTHR33463:SF198">
    <property type="entry name" value="RPP4C3"/>
    <property type="match status" value="1"/>
</dbReference>
<dbReference type="InterPro" id="IPR032675">
    <property type="entry name" value="LRR_dom_sf"/>
</dbReference>
<dbReference type="Proteomes" id="UP001642360">
    <property type="component" value="Unassembled WGS sequence"/>
</dbReference>
<dbReference type="EMBL" id="CAUOFW020010501">
    <property type="protein sequence ID" value="CAK9188522.1"/>
    <property type="molecule type" value="Genomic_DNA"/>
</dbReference>
<organism evidence="3 4">
    <name type="scientific">Ilex paraguariensis</name>
    <name type="common">yerba mate</name>
    <dbReference type="NCBI Taxonomy" id="185542"/>
    <lineage>
        <taxon>Eukaryota</taxon>
        <taxon>Viridiplantae</taxon>
        <taxon>Streptophyta</taxon>
        <taxon>Embryophyta</taxon>
        <taxon>Tracheophyta</taxon>
        <taxon>Spermatophyta</taxon>
        <taxon>Magnoliopsida</taxon>
        <taxon>eudicotyledons</taxon>
        <taxon>Gunneridae</taxon>
        <taxon>Pentapetalae</taxon>
        <taxon>asterids</taxon>
        <taxon>campanulids</taxon>
        <taxon>Aquifoliales</taxon>
        <taxon>Aquifoliaceae</taxon>
        <taxon>Ilex</taxon>
    </lineage>
</organism>
<evidence type="ECO:0000256" key="1">
    <source>
        <dbReference type="ARBA" id="ARBA00022821"/>
    </source>
</evidence>
<keyword evidence="1" id="KW-0611">Plant defense</keyword>
<gene>
    <name evidence="3" type="ORF">ILEXP_LOCUS59203</name>
</gene>
<dbReference type="InterPro" id="IPR050905">
    <property type="entry name" value="Plant_NBS-LRR"/>
</dbReference>
<sequence>MLRSFYPNSDILFCGQVYLPSMEAMIIKNVVKLQFMKEAVFDFEWLKVRGRDVEVTFNQFDSLFLYGLPQLTHIWWMVPKEFQGFKNLSWLIIKKCHSLRYLLSPTVVKLLVNLQELGVMDCEAMEEIISMEQDGSKTNVVEEMAMDKIVFSQLRHLNLVDLENLTVFCSGKYECQFPSLNSVVIRNCTEMKNFCSGPICTPKLERENVKIGKQEVWMGDLNTTIQCADSSFIEKDEDEDEDREIQKMRIRMELKMMKMEMKVMEMKMKVQ</sequence>
<dbReference type="Pfam" id="PF23247">
    <property type="entry name" value="LRR_RPS2"/>
    <property type="match status" value="1"/>
</dbReference>
<proteinExistence type="predicted"/>
<evidence type="ECO:0000259" key="2">
    <source>
        <dbReference type="Pfam" id="PF23247"/>
    </source>
</evidence>
<evidence type="ECO:0000313" key="3">
    <source>
        <dbReference type="EMBL" id="CAK9188522.1"/>
    </source>
</evidence>
<name>A0ABC8V585_9AQUA</name>
<evidence type="ECO:0000313" key="4">
    <source>
        <dbReference type="Proteomes" id="UP001642360"/>
    </source>
</evidence>
<dbReference type="PANTHER" id="PTHR33463">
    <property type="entry name" value="NB-ARC DOMAIN-CONTAINING PROTEIN-RELATED"/>
    <property type="match status" value="1"/>
</dbReference>
<keyword evidence="4" id="KW-1185">Reference proteome</keyword>
<accession>A0ABC8V585</accession>